<evidence type="ECO:0000259" key="1">
    <source>
        <dbReference type="Pfam" id="PF01872"/>
    </source>
</evidence>
<feature type="domain" description="Bacterial bifunctional deaminase-reductase C-terminal" evidence="1">
    <location>
        <begin position="44"/>
        <end position="221"/>
    </location>
</feature>
<reference evidence="3" key="1">
    <citation type="journal article" date="2019" name="Int. J. Syst. Evol. Microbiol.">
        <title>The Global Catalogue of Microorganisms (GCM) 10K type strain sequencing project: providing services to taxonomists for standard genome sequencing and annotation.</title>
        <authorList>
            <consortium name="The Broad Institute Genomics Platform"/>
            <consortium name="The Broad Institute Genome Sequencing Center for Infectious Disease"/>
            <person name="Wu L."/>
            <person name="Ma J."/>
        </authorList>
    </citation>
    <scope>NUCLEOTIDE SEQUENCE [LARGE SCALE GENOMIC DNA]</scope>
    <source>
        <strain evidence="3">CGMCC 4.7683</strain>
    </source>
</reference>
<organism evidence="2 3">
    <name type="scientific">Amycolatopsis oliviviridis</name>
    <dbReference type="NCBI Taxonomy" id="1471590"/>
    <lineage>
        <taxon>Bacteria</taxon>
        <taxon>Bacillati</taxon>
        <taxon>Actinomycetota</taxon>
        <taxon>Actinomycetes</taxon>
        <taxon>Pseudonocardiales</taxon>
        <taxon>Pseudonocardiaceae</taxon>
        <taxon>Amycolatopsis</taxon>
    </lineage>
</organism>
<dbReference type="Pfam" id="PF01872">
    <property type="entry name" value="RibD_C"/>
    <property type="match status" value="1"/>
</dbReference>
<dbReference type="EMBL" id="BNAY01000006">
    <property type="protein sequence ID" value="GHH27043.1"/>
    <property type="molecule type" value="Genomic_DNA"/>
</dbReference>
<dbReference type="PANTHER" id="PTHR38011:SF11">
    <property type="entry name" value="2,5-DIAMINO-6-RIBOSYLAMINO-4(3H)-PYRIMIDINONE 5'-PHOSPHATE REDUCTASE"/>
    <property type="match status" value="1"/>
</dbReference>
<comment type="caution">
    <text evidence="2">The sequence shown here is derived from an EMBL/GenBank/DDBJ whole genome shotgun (WGS) entry which is preliminary data.</text>
</comment>
<evidence type="ECO:0000313" key="2">
    <source>
        <dbReference type="EMBL" id="GHH27043.1"/>
    </source>
</evidence>
<name>A0ABQ3LV67_9PSEU</name>
<gene>
    <name evidence="2" type="ORF">GCM10017790_55500</name>
</gene>
<keyword evidence="3" id="KW-1185">Reference proteome</keyword>
<dbReference type="SUPFAM" id="SSF53597">
    <property type="entry name" value="Dihydrofolate reductase-like"/>
    <property type="match status" value="1"/>
</dbReference>
<sequence>MTGPLPHQSSASWWAGGVAGQGGGSVIGPFLSEGGGTVGRMRDLIVTENCTIDGVIELAGDWFSAGGGDPDTDMSDVLAALREQREAADAFLTGRVTFEDMRGYWPKQTDDTTGISAYLNSVSKYVVSSTLTEPEWENTTVLSGELRSEIEGLKAAEGKDIVTTGSISLVRALIAEGLVDEYRLFVYPVVVGEGRRLFENATGVPKLQLVEERAFTSGIVLLRYRAR</sequence>
<protein>
    <submittedName>
        <fullName evidence="2">Dihydrofolate reductase</fullName>
    </submittedName>
</protein>
<dbReference type="InterPro" id="IPR024072">
    <property type="entry name" value="DHFR-like_dom_sf"/>
</dbReference>
<dbReference type="InterPro" id="IPR050765">
    <property type="entry name" value="Riboflavin_Biosynth_HTPR"/>
</dbReference>
<dbReference type="Proteomes" id="UP000635387">
    <property type="component" value="Unassembled WGS sequence"/>
</dbReference>
<dbReference type="PANTHER" id="PTHR38011">
    <property type="entry name" value="DIHYDROFOLATE REDUCTASE FAMILY PROTEIN (AFU_ORTHOLOGUE AFUA_8G06820)"/>
    <property type="match status" value="1"/>
</dbReference>
<accession>A0ABQ3LV67</accession>
<dbReference type="Gene3D" id="3.40.430.10">
    <property type="entry name" value="Dihydrofolate Reductase, subunit A"/>
    <property type="match status" value="1"/>
</dbReference>
<dbReference type="InterPro" id="IPR002734">
    <property type="entry name" value="RibDG_C"/>
</dbReference>
<evidence type="ECO:0000313" key="3">
    <source>
        <dbReference type="Proteomes" id="UP000635387"/>
    </source>
</evidence>
<proteinExistence type="predicted"/>